<dbReference type="PANTHER" id="PTHR43159">
    <property type="entry name" value="ENOYL-[ACYL-CARRIER-PROTEIN] REDUCTASE"/>
    <property type="match status" value="1"/>
</dbReference>
<keyword evidence="6" id="KW-0444">Lipid biosynthesis</keyword>
<dbReference type="Proteomes" id="UP001293593">
    <property type="component" value="Unassembled WGS sequence"/>
</dbReference>
<keyword evidence="7" id="KW-0150">Chloroplast</keyword>
<comment type="similarity">
    <text evidence="3">Belongs to the short-chain dehydrogenases/reductases (SDR) family. FabI subfamily.</text>
</comment>
<evidence type="ECO:0000256" key="4">
    <source>
        <dbReference type="ARBA" id="ARBA00011881"/>
    </source>
</evidence>
<keyword evidence="13" id="KW-0275">Fatty acid biosynthesis</keyword>
<dbReference type="AlphaFoldDB" id="A0AAE1JFT7"/>
<sequence length="391" mass="41599">MATTSVSNLQIALSRPCVLSQKLANASTAVFSAKSKAKSWDGLASVCHVASVQPFQQSLTSRSLKFDKVVTKAMSESSENKPVSGLPIDLKGKRAFIAGVADDNGYGWAIAKSLAAAGAEILVGTWVPALNIFESSLRRGKFDESRVLPDGSLMEITKVYAMDAVYDSPEDVPEDVKTNKRYAGSTKWTVQELAESVQKDFGTIDILVHSLANGPEVTKPLLETSRYGYLAALSASSYSYVSLLKHFLPIMNPGGSSISLTYIASERIIPGYGGGMSSAKAALESDTRVLAFEAGRKKRVRVNTISAGPLRSRAAKAIGFIDMMIDYSSANAPLQKELTAEEVGNAAAFLSSPLASAITGTILYVDNGLNAMGVGVDSPVFKDLDIPKDQH</sequence>
<evidence type="ECO:0000256" key="7">
    <source>
        <dbReference type="ARBA" id="ARBA00022528"/>
    </source>
</evidence>
<comment type="catalytic activity">
    <reaction evidence="14">
        <text>a 2,3-saturated acyl-[ACP] + NAD(+) = a (2E)-enoyl-[ACP] + NADH + H(+)</text>
        <dbReference type="Rhea" id="RHEA:10240"/>
        <dbReference type="Rhea" id="RHEA-COMP:9925"/>
        <dbReference type="Rhea" id="RHEA-COMP:9926"/>
        <dbReference type="ChEBI" id="CHEBI:15378"/>
        <dbReference type="ChEBI" id="CHEBI:57540"/>
        <dbReference type="ChEBI" id="CHEBI:57945"/>
        <dbReference type="ChEBI" id="CHEBI:78784"/>
        <dbReference type="ChEBI" id="CHEBI:78785"/>
        <dbReference type="EC" id="1.3.1.9"/>
    </reaction>
</comment>
<keyword evidence="18" id="KW-1185">Reference proteome</keyword>
<dbReference type="GO" id="GO:0009507">
    <property type="term" value="C:chloroplast"/>
    <property type="evidence" value="ECO:0007669"/>
    <property type="project" value="UniProtKB-SubCell"/>
</dbReference>
<dbReference type="InterPro" id="IPR014358">
    <property type="entry name" value="Enoyl-ACP_Rdtase_NADH"/>
</dbReference>
<evidence type="ECO:0000256" key="8">
    <source>
        <dbReference type="ARBA" id="ARBA00022640"/>
    </source>
</evidence>
<evidence type="ECO:0000256" key="10">
    <source>
        <dbReference type="ARBA" id="ARBA00022946"/>
    </source>
</evidence>
<dbReference type="NCBIfam" id="NF004957">
    <property type="entry name" value="PRK06300.1"/>
    <property type="match status" value="1"/>
</dbReference>
<keyword evidence="12" id="KW-0443">Lipid metabolism</keyword>
<keyword evidence="8" id="KW-0934">Plastid</keyword>
<dbReference type="PRINTS" id="PR00081">
    <property type="entry name" value="GDHRDH"/>
</dbReference>
<dbReference type="PANTHER" id="PTHR43159:SF6">
    <property type="entry name" value="ENOYL-[ACYL-CARRIER-PROTEIN] REDUCTASE [NADH] 1, CHLOROPLASTIC ISOFORM X1"/>
    <property type="match status" value="1"/>
</dbReference>
<dbReference type="GO" id="GO:0006633">
    <property type="term" value="P:fatty acid biosynthetic process"/>
    <property type="evidence" value="ECO:0007669"/>
    <property type="project" value="UniProtKB-KW"/>
</dbReference>
<evidence type="ECO:0000256" key="15">
    <source>
        <dbReference type="ARBA" id="ARBA00053870"/>
    </source>
</evidence>
<dbReference type="FunFam" id="3.40.50.720:FF:000192">
    <property type="entry name" value="Enoyl-[acyl-carrier-protein] reductase [NADH]"/>
    <property type="match status" value="1"/>
</dbReference>
<dbReference type="GO" id="GO:0004318">
    <property type="term" value="F:enoyl-[acyl-carrier-protein] reductase (NADH) activity"/>
    <property type="evidence" value="ECO:0007669"/>
    <property type="project" value="UniProtKB-EC"/>
</dbReference>
<dbReference type="InterPro" id="IPR036291">
    <property type="entry name" value="NAD(P)-bd_dom_sf"/>
</dbReference>
<comment type="pathway">
    <text evidence="2">Lipid metabolism; fatty acid biosynthesis.</text>
</comment>
<dbReference type="EC" id="1.3.1.9" evidence="5"/>
<dbReference type="FunFam" id="1.10.8.400:FF:000001">
    <property type="entry name" value="Enoyl-[acyl-carrier-protein] reductase [NADH]"/>
    <property type="match status" value="1"/>
</dbReference>
<name>A0AAE1JFT7_9FABA</name>
<reference evidence="17" key="1">
    <citation type="submission" date="2023-10" db="EMBL/GenBank/DDBJ databases">
        <title>Chromosome-level genome of the transformable northern wattle, Acacia crassicarpa.</title>
        <authorList>
            <person name="Massaro I."/>
            <person name="Sinha N.R."/>
            <person name="Poethig S."/>
            <person name="Leichty A.R."/>
        </authorList>
    </citation>
    <scope>NUCLEOTIDE SEQUENCE</scope>
    <source>
        <strain evidence="17">Acra3RX</strain>
        <tissue evidence="17">Leaf</tissue>
    </source>
</reference>
<accession>A0AAE1JFT7</accession>
<comment type="function">
    <text evidence="15">Catalyzes the NAD-dependent reduction of a carbon-carbon double bond in an enoyl moiety that is covalently linked to an acyl carrier protein (ACP). Catalyzes the last reduction step in the de novo synthesis cycle of fatty acids. Involved in the elongation cycle of fatty acids which are used in lipid metabolism. Required for normal plant growth.</text>
</comment>
<keyword evidence="9" id="KW-0276">Fatty acid metabolism</keyword>
<evidence type="ECO:0000256" key="2">
    <source>
        <dbReference type="ARBA" id="ARBA00005194"/>
    </source>
</evidence>
<evidence type="ECO:0000313" key="18">
    <source>
        <dbReference type="Proteomes" id="UP001293593"/>
    </source>
</evidence>
<evidence type="ECO:0000256" key="12">
    <source>
        <dbReference type="ARBA" id="ARBA00023098"/>
    </source>
</evidence>
<dbReference type="SUPFAM" id="SSF51735">
    <property type="entry name" value="NAD(P)-binding Rossmann-fold domains"/>
    <property type="match status" value="1"/>
</dbReference>
<evidence type="ECO:0000256" key="1">
    <source>
        <dbReference type="ARBA" id="ARBA00004229"/>
    </source>
</evidence>
<proteinExistence type="inferred from homology"/>
<comment type="subcellular location">
    <subcellularLocation>
        <location evidence="1">Plastid</location>
        <location evidence="1">Chloroplast</location>
    </subcellularLocation>
</comment>
<dbReference type="Gene3D" id="1.10.8.400">
    <property type="entry name" value="Enoyl acyl carrier protein reductase"/>
    <property type="match status" value="1"/>
</dbReference>
<evidence type="ECO:0000313" key="17">
    <source>
        <dbReference type="EMBL" id="KAK4268216.1"/>
    </source>
</evidence>
<evidence type="ECO:0000256" key="14">
    <source>
        <dbReference type="ARBA" id="ARBA00048572"/>
    </source>
</evidence>
<protein>
    <recommendedName>
        <fullName evidence="16">Enoyl-[acyl-carrier-protein] reductase [NADH], chloroplastic</fullName>
        <ecNumber evidence="5">1.3.1.9</ecNumber>
    </recommendedName>
</protein>
<evidence type="ECO:0000256" key="3">
    <source>
        <dbReference type="ARBA" id="ARBA00009233"/>
    </source>
</evidence>
<evidence type="ECO:0000256" key="16">
    <source>
        <dbReference type="ARBA" id="ARBA00067308"/>
    </source>
</evidence>
<dbReference type="CDD" id="cd05372">
    <property type="entry name" value="ENR_SDR"/>
    <property type="match status" value="1"/>
</dbReference>
<evidence type="ECO:0000256" key="6">
    <source>
        <dbReference type="ARBA" id="ARBA00022516"/>
    </source>
</evidence>
<evidence type="ECO:0000256" key="11">
    <source>
        <dbReference type="ARBA" id="ARBA00023002"/>
    </source>
</evidence>
<comment type="caution">
    <text evidence="17">The sequence shown here is derived from an EMBL/GenBank/DDBJ whole genome shotgun (WGS) entry which is preliminary data.</text>
</comment>
<organism evidence="17 18">
    <name type="scientific">Acacia crassicarpa</name>
    <name type="common">northern wattle</name>
    <dbReference type="NCBI Taxonomy" id="499986"/>
    <lineage>
        <taxon>Eukaryota</taxon>
        <taxon>Viridiplantae</taxon>
        <taxon>Streptophyta</taxon>
        <taxon>Embryophyta</taxon>
        <taxon>Tracheophyta</taxon>
        <taxon>Spermatophyta</taxon>
        <taxon>Magnoliopsida</taxon>
        <taxon>eudicotyledons</taxon>
        <taxon>Gunneridae</taxon>
        <taxon>Pentapetalae</taxon>
        <taxon>rosids</taxon>
        <taxon>fabids</taxon>
        <taxon>Fabales</taxon>
        <taxon>Fabaceae</taxon>
        <taxon>Caesalpinioideae</taxon>
        <taxon>mimosoid clade</taxon>
        <taxon>Acacieae</taxon>
        <taxon>Acacia</taxon>
    </lineage>
</organism>
<keyword evidence="10" id="KW-0809">Transit peptide</keyword>
<evidence type="ECO:0000256" key="9">
    <source>
        <dbReference type="ARBA" id="ARBA00022832"/>
    </source>
</evidence>
<dbReference type="Pfam" id="PF13561">
    <property type="entry name" value="adh_short_C2"/>
    <property type="match status" value="1"/>
</dbReference>
<keyword evidence="11" id="KW-0560">Oxidoreductase</keyword>
<comment type="subunit">
    <text evidence="4">Homotetramer.</text>
</comment>
<evidence type="ECO:0000256" key="5">
    <source>
        <dbReference type="ARBA" id="ARBA00012996"/>
    </source>
</evidence>
<dbReference type="Gene3D" id="3.40.50.720">
    <property type="entry name" value="NAD(P)-binding Rossmann-like Domain"/>
    <property type="match status" value="1"/>
</dbReference>
<dbReference type="InterPro" id="IPR002347">
    <property type="entry name" value="SDR_fam"/>
</dbReference>
<gene>
    <name evidence="17" type="ORF">QN277_024902</name>
</gene>
<dbReference type="EMBL" id="JAWXYG010000007">
    <property type="protein sequence ID" value="KAK4268216.1"/>
    <property type="molecule type" value="Genomic_DNA"/>
</dbReference>
<evidence type="ECO:0000256" key="13">
    <source>
        <dbReference type="ARBA" id="ARBA00023160"/>
    </source>
</evidence>